<dbReference type="Pfam" id="PF13807">
    <property type="entry name" value="GNVR"/>
    <property type="match status" value="1"/>
</dbReference>
<accession>A0A074KWW0</accession>
<dbReference type="InterPro" id="IPR050445">
    <property type="entry name" value="Bact_polysacc_biosynth/exp"/>
</dbReference>
<reference evidence="6 7" key="1">
    <citation type="submission" date="2014-04" db="EMBL/GenBank/DDBJ databases">
        <title>Characterization and application of a salt tolerant electro-active bacterium.</title>
        <authorList>
            <person name="Yang L."/>
            <person name="Wei S."/>
            <person name="Tay Q.X.M."/>
        </authorList>
    </citation>
    <scope>NUCLEOTIDE SEQUENCE [LARGE SCALE GENOMIC DNA]</scope>
    <source>
        <strain evidence="6 7">LY1</strain>
    </source>
</reference>
<keyword evidence="1" id="KW-0547">Nucleotide-binding</keyword>
<protein>
    <submittedName>
        <fullName evidence="6">Tyrosine protein kinase</fullName>
    </submittedName>
</protein>
<proteinExistence type="predicted"/>
<feature type="coiled-coil region" evidence="3">
    <location>
        <begin position="375"/>
        <end position="452"/>
    </location>
</feature>
<feature type="transmembrane region" description="Helical" evidence="4">
    <location>
        <begin position="31"/>
        <end position="49"/>
    </location>
</feature>
<evidence type="ECO:0000313" key="7">
    <source>
        <dbReference type="Proteomes" id="UP000027821"/>
    </source>
</evidence>
<sequence>MNQQPNHSPYQVIEEEETLDLRKLLFKYLRYWPYILVSAIIGVAGAFVLTKYMTSVYKIEATVLISDDKPSLGADLFDGGNLFAPKNNIENEIGILKSFSLAEEAIGSLDINVSYYEDDLFKKRQVYGNIPVYVQVDWTHPQMVGGQWKIEVLDNKSFNLSLEKDDFALFNPQDPFYKTKLDQLNFQEGTYQFGQMIEGEHFKFQIDNTSSYHGETIFITLIDTPTLALSYKEKIDVTPFNKQASLLALSLETPLRRLGQDYLNKLMEVYLERELKIKNQASENTVRFIDQQLSGITDSLTFFENRLQKYRSENRIFNLSKEGTIIFERLEALERERGEAELRIKYYQTLQTYLSNEQLNDLVAPSVIGIQDPLLNSLVINLAELQSERVRLSANFSDQTPAVREVKSKIQSTRQALLENVNSALSNNENLMAQLNQRVRNVERDINALPETERNLLGIQRQFTINENIYVYLLQKRAESEITKASNIPNNTILDYARAGNIPVAPKRTLNLLVGFILGFVIPIVIIVGRNFLKVKVEDPEELEHTLKVPLISMIGRSSYSDKKVVLTKPRSMVTESFRNLRADMAYLLPNHKGSLTLSFTSAISGEGKTFTAFNTASVYSLIGKKTIILGLDLRKPRIADDFGLTNDVGMSTVLSSATDWRTVVKPSGFPYCDILLAGPTPPNPAELLMQPKFAQVMKEIQQEYDVVIMDCPPVGLVSETKELFQYADINLFVFRQNYSHKNAVQVINDLKTKGGIKKLYAVFNDVYIVNSYGDYGNYGYGYGYGNGKSYGYHEEEEKKPWYKSLLSKAKD</sequence>
<dbReference type="GO" id="GO:0005524">
    <property type="term" value="F:ATP binding"/>
    <property type="evidence" value="ECO:0007669"/>
    <property type="project" value="UniProtKB-KW"/>
</dbReference>
<dbReference type="Proteomes" id="UP000027821">
    <property type="component" value="Unassembled WGS sequence"/>
</dbReference>
<dbReference type="PANTHER" id="PTHR32309:SF13">
    <property type="entry name" value="FERRIC ENTEROBACTIN TRANSPORT PROTEIN FEPE"/>
    <property type="match status" value="1"/>
</dbReference>
<keyword evidence="3" id="KW-0175">Coiled coil</keyword>
<dbReference type="InterPro" id="IPR027417">
    <property type="entry name" value="P-loop_NTPase"/>
</dbReference>
<keyword evidence="6" id="KW-0418">Kinase</keyword>
<dbReference type="eggNOG" id="COG3206">
    <property type="taxonomic scope" value="Bacteria"/>
</dbReference>
<dbReference type="SUPFAM" id="SSF52540">
    <property type="entry name" value="P-loop containing nucleoside triphosphate hydrolases"/>
    <property type="match status" value="1"/>
</dbReference>
<keyword evidence="2" id="KW-0067">ATP-binding</keyword>
<evidence type="ECO:0000256" key="3">
    <source>
        <dbReference type="SAM" id="Coils"/>
    </source>
</evidence>
<feature type="domain" description="Tyrosine-protein kinase G-rich" evidence="5">
    <location>
        <begin position="451"/>
        <end position="531"/>
    </location>
</feature>
<evidence type="ECO:0000256" key="1">
    <source>
        <dbReference type="ARBA" id="ARBA00022741"/>
    </source>
</evidence>
<dbReference type="GO" id="GO:0004713">
    <property type="term" value="F:protein tyrosine kinase activity"/>
    <property type="evidence" value="ECO:0007669"/>
    <property type="project" value="TreeGrafter"/>
</dbReference>
<feature type="transmembrane region" description="Helical" evidence="4">
    <location>
        <begin position="512"/>
        <end position="533"/>
    </location>
</feature>
<dbReference type="NCBIfam" id="TIGR01007">
    <property type="entry name" value="eps_fam"/>
    <property type="match status" value="1"/>
</dbReference>
<evidence type="ECO:0000256" key="4">
    <source>
        <dbReference type="SAM" id="Phobius"/>
    </source>
</evidence>
<dbReference type="eggNOG" id="COG0489">
    <property type="taxonomic scope" value="Bacteria"/>
</dbReference>
<dbReference type="EMBL" id="JMIH01000021">
    <property type="protein sequence ID" value="KEO73449.1"/>
    <property type="molecule type" value="Genomic_DNA"/>
</dbReference>
<keyword evidence="4" id="KW-1133">Transmembrane helix</keyword>
<dbReference type="PANTHER" id="PTHR32309">
    <property type="entry name" value="TYROSINE-PROTEIN KINASE"/>
    <property type="match status" value="1"/>
</dbReference>
<dbReference type="AlphaFoldDB" id="A0A074KWW0"/>
<dbReference type="CDD" id="cd05387">
    <property type="entry name" value="BY-kinase"/>
    <property type="match status" value="1"/>
</dbReference>
<name>A0A074KWW0_9BACT</name>
<dbReference type="STRING" id="1048983.EL17_11110"/>
<dbReference type="InterPro" id="IPR032807">
    <property type="entry name" value="GNVR"/>
</dbReference>
<dbReference type="OrthoDB" id="9794577at2"/>
<dbReference type="InterPro" id="IPR005702">
    <property type="entry name" value="Wzc-like_C"/>
</dbReference>
<gene>
    <name evidence="6" type="ORF">EL17_11110</name>
</gene>
<dbReference type="Gene3D" id="3.40.50.300">
    <property type="entry name" value="P-loop containing nucleotide triphosphate hydrolases"/>
    <property type="match status" value="1"/>
</dbReference>
<evidence type="ECO:0000313" key="6">
    <source>
        <dbReference type="EMBL" id="KEO73449.1"/>
    </source>
</evidence>
<comment type="caution">
    <text evidence="6">The sequence shown here is derived from an EMBL/GenBank/DDBJ whole genome shotgun (WGS) entry which is preliminary data.</text>
</comment>
<evidence type="ECO:0000256" key="2">
    <source>
        <dbReference type="ARBA" id="ARBA00022840"/>
    </source>
</evidence>
<dbReference type="RefSeq" id="WP_035074238.1">
    <property type="nucleotide sequence ID" value="NZ_JMIH01000021.1"/>
</dbReference>
<keyword evidence="6" id="KW-0808">Transferase</keyword>
<keyword evidence="4" id="KW-0472">Membrane</keyword>
<keyword evidence="4" id="KW-0812">Transmembrane</keyword>
<evidence type="ECO:0000259" key="5">
    <source>
        <dbReference type="Pfam" id="PF13807"/>
    </source>
</evidence>
<dbReference type="GO" id="GO:0005886">
    <property type="term" value="C:plasma membrane"/>
    <property type="evidence" value="ECO:0007669"/>
    <property type="project" value="TreeGrafter"/>
</dbReference>
<keyword evidence="7" id="KW-1185">Reference proteome</keyword>
<organism evidence="6 7">
    <name type="scientific">Anditalea andensis</name>
    <dbReference type="NCBI Taxonomy" id="1048983"/>
    <lineage>
        <taxon>Bacteria</taxon>
        <taxon>Pseudomonadati</taxon>
        <taxon>Bacteroidota</taxon>
        <taxon>Cytophagia</taxon>
        <taxon>Cytophagales</taxon>
        <taxon>Cytophagaceae</taxon>
        <taxon>Anditalea</taxon>
    </lineage>
</organism>